<dbReference type="SUPFAM" id="SSF56672">
    <property type="entry name" value="DNA/RNA polymerases"/>
    <property type="match status" value="1"/>
</dbReference>
<dbReference type="InterPro" id="IPR000477">
    <property type="entry name" value="RT_dom"/>
</dbReference>
<gene>
    <name evidence="2" type="ORF">MA16_Dca016234</name>
</gene>
<name>A0A2I0VVR8_9ASPA</name>
<sequence>MDPSWKETVVVLIPKVTCSDHPSKFRPISLCQTIYKVVAKILVNRLKGVLPLIISEEQAAFVPGRSITTHCLLGQELIHKFKVSKAARGFFSLKVDMEQAYDKMSWRTLEIVLGRLGIPPRFGAWVLSCVMGPKFFILTNGKFSNVINAECGFRQGCPLSPYLFILCSELLSAHFKHNFGEMGVPISLGGPPVSHLLYADDILFFAGASLVNARKVTSILTDYCSWTGQQVNRTKSAVLFSKRTPSTMKARLTKLLGCCRVDEFEYLGIKFAMRRLTRLDFSPLVQRARAHTLGWGSDISQWLVR</sequence>
<dbReference type="PROSITE" id="PS50878">
    <property type="entry name" value="RT_POL"/>
    <property type="match status" value="1"/>
</dbReference>
<dbReference type="Pfam" id="PF00078">
    <property type="entry name" value="RVT_1"/>
    <property type="match status" value="1"/>
</dbReference>
<dbReference type="CDD" id="cd01650">
    <property type="entry name" value="RT_nLTR_like"/>
    <property type="match status" value="1"/>
</dbReference>
<keyword evidence="3" id="KW-1185">Reference proteome</keyword>
<dbReference type="PANTHER" id="PTHR19446">
    <property type="entry name" value="REVERSE TRANSCRIPTASES"/>
    <property type="match status" value="1"/>
</dbReference>
<organism evidence="2 3">
    <name type="scientific">Dendrobium catenatum</name>
    <dbReference type="NCBI Taxonomy" id="906689"/>
    <lineage>
        <taxon>Eukaryota</taxon>
        <taxon>Viridiplantae</taxon>
        <taxon>Streptophyta</taxon>
        <taxon>Embryophyta</taxon>
        <taxon>Tracheophyta</taxon>
        <taxon>Spermatophyta</taxon>
        <taxon>Magnoliopsida</taxon>
        <taxon>Liliopsida</taxon>
        <taxon>Asparagales</taxon>
        <taxon>Orchidaceae</taxon>
        <taxon>Epidendroideae</taxon>
        <taxon>Malaxideae</taxon>
        <taxon>Dendrobiinae</taxon>
        <taxon>Dendrobium</taxon>
    </lineage>
</organism>
<feature type="domain" description="Reverse transcriptase" evidence="1">
    <location>
        <begin position="1"/>
        <end position="271"/>
    </location>
</feature>
<dbReference type="Proteomes" id="UP000233837">
    <property type="component" value="Unassembled WGS sequence"/>
</dbReference>
<evidence type="ECO:0000313" key="2">
    <source>
        <dbReference type="EMBL" id="PKU67510.1"/>
    </source>
</evidence>
<dbReference type="STRING" id="906689.A0A2I0VVR8"/>
<accession>A0A2I0VVR8</accession>
<dbReference type="InterPro" id="IPR043502">
    <property type="entry name" value="DNA/RNA_pol_sf"/>
</dbReference>
<evidence type="ECO:0000259" key="1">
    <source>
        <dbReference type="PROSITE" id="PS50878"/>
    </source>
</evidence>
<reference evidence="2 3" key="2">
    <citation type="journal article" date="2017" name="Nature">
        <title>The Apostasia genome and the evolution of orchids.</title>
        <authorList>
            <person name="Zhang G.Q."/>
            <person name="Liu K.W."/>
            <person name="Li Z."/>
            <person name="Lohaus R."/>
            <person name="Hsiao Y.Y."/>
            <person name="Niu S.C."/>
            <person name="Wang J.Y."/>
            <person name="Lin Y.C."/>
            <person name="Xu Q."/>
            <person name="Chen L.J."/>
            <person name="Yoshida K."/>
            <person name="Fujiwara S."/>
            <person name="Wang Z.W."/>
            <person name="Zhang Y.Q."/>
            <person name="Mitsuda N."/>
            <person name="Wang M."/>
            <person name="Liu G.H."/>
            <person name="Pecoraro L."/>
            <person name="Huang H.X."/>
            <person name="Xiao X.J."/>
            <person name="Lin M."/>
            <person name="Wu X.Y."/>
            <person name="Wu W.L."/>
            <person name="Chen Y.Y."/>
            <person name="Chang S.B."/>
            <person name="Sakamoto S."/>
            <person name="Ohme-Takagi M."/>
            <person name="Yagi M."/>
            <person name="Zeng S.J."/>
            <person name="Shen C.Y."/>
            <person name="Yeh C.M."/>
            <person name="Luo Y.B."/>
            <person name="Tsai W.C."/>
            <person name="Van de Peer Y."/>
            <person name="Liu Z.J."/>
        </authorList>
    </citation>
    <scope>NUCLEOTIDE SEQUENCE [LARGE SCALE GENOMIC DNA]</scope>
    <source>
        <tissue evidence="2">The whole plant</tissue>
    </source>
</reference>
<evidence type="ECO:0000313" key="3">
    <source>
        <dbReference type="Proteomes" id="UP000233837"/>
    </source>
</evidence>
<dbReference type="EMBL" id="KZ503190">
    <property type="protein sequence ID" value="PKU67510.1"/>
    <property type="molecule type" value="Genomic_DNA"/>
</dbReference>
<proteinExistence type="predicted"/>
<protein>
    <submittedName>
        <fullName evidence="2">Putative mitochondrial protein</fullName>
    </submittedName>
</protein>
<dbReference type="AlphaFoldDB" id="A0A2I0VVR8"/>
<reference evidence="2 3" key="1">
    <citation type="journal article" date="2016" name="Sci. Rep.">
        <title>The Dendrobium catenatum Lindl. genome sequence provides insights into polysaccharide synthase, floral development and adaptive evolution.</title>
        <authorList>
            <person name="Zhang G.Q."/>
            <person name="Xu Q."/>
            <person name="Bian C."/>
            <person name="Tsai W.C."/>
            <person name="Yeh C.M."/>
            <person name="Liu K.W."/>
            <person name="Yoshida K."/>
            <person name="Zhang L.S."/>
            <person name="Chang S.B."/>
            <person name="Chen F."/>
            <person name="Shi Y."/>
            <person name="Su Y.Y."/>
            <person name="Zhang Y.Q."/>
            <person name="Chen L.J."/>
            <person name="Yin Y."/>
            <person name="Lin M."/>
            <person name="Huang H."/>
            <person name="Deng H."/>
            <person name="Wang Z.W."/>
            <person name="Zhu S.L."/>
            <person name="Zhao X."/>
            <person name="Deng C."/>
            <person name="Niu S.C."/>
            <person name="Huang J."/>
            <person name="Wang M."/>
            <person name="Liu G.H."/>
            <person name="Yang H.J."/>
            <person name="Xiao X.J."/>
            <person name="Hsiao Y.Y."/>
            <person name="Wu W.L."/>
            <person name="Chen Y.Y."/>
            <person name="Mitsuda N."/>
            <person name="Ohme-Takagi M."/>
            <person name="Luo Y.B."/>
            <person name="Van de Peer Y."/>
            <person name="Liu Z.J."/>
        </authorList>
    </citation>
    <scope>NUCLEOTIDE SEQUENCE [LARGE SCALE GENOMIC DNA]</scope>
    <source>
        <tissue evidence="2">The whole plant</tissue>
    </source>
</reference>